<dbReference type="Pfam" id="PF01522">
    <property type="entry name" value="Polysacc_deac_1"/>
    <property type="match status" value="1"/>
</dbReference>
<keyword evidence="13" id="KW-0624">Polysaccharide degradation</keyword>
<reference evidence="19 20" key="1">
    <citation type="journal article" date="2012" name="Eukaryot. Cell">
        <title>Genome sequence of the Trichosporon asahii environmental strain CBS 8904.</title>
        <authorList>
            <person name="Yang R.Y."/>
            <person name="Li H.T."/>
            <person name="Zhu H."/>
            <person name="Zhou G.P."/>
            <person name="Wang M."/>
            <person name="Wang L."/>
        </authorList>
    </citation>
    <scope>NUCLEOTIDE SEQUENCE [LARGE SCALE GENOMIC DNA]</scope>
    <source>
        <strain evidence="19 20">CBS 8904</strain>
    </source>
</reference>
<proteinExistence type="predicted"/>
<dbReference type="InterPro" id="IPR050248">
    <property type="entry name" value="Polysacc_deacetylase_ArnD"/>
</dbReference>
<evidence type="ECO:0000256" key="16">
    <source>
        <dbReference type="SAM" id="MobiDB-lite"/>
    </source>
</evidence>
<keyword evidence="9" id="KW-0119">Carbohydrate metabolism</keyword>
<dbReference type="GO" id="GO:0006032">
    <property type="term" value="P:chitin catabolic process"/>
    <property type="evidence" value="ECO:0007669"/>
    <property type="project" value="UniProtKB-KW"/>
</dbReference>
<evidence type="ECO:0000256" key="12">
    <source>
        <dbReference type="ARBA" id="ARBA00023316"/>
    </source>
</evidence>
<evidence type="ECO:0000256" key="9">
    <source>
        <dbReference type="ARBA" id="ARBA00023277"/>
    </source>
</evidence>
<evidence type="ECO:0000256" key="6">
    <source>
        <dbReference type="ARBA" id="ARBA00023024"/>
    </source>
</evidence>
<evidence type="ECO:0000256" key="1">
    <source>
        <dbReference type="ARBA" id="ARBA00001941"/>
    </source>
</evidence>
<evidence type="ECO:0000256" key="15">
    <source>
        <dbReference type="ARBA" id="ARBA00048494"/>
    </source>
</evidence>
<keyword evidence="10" id="KW-0170">Cobalt</keyword>
<comment type="cofactor">
    <cofactor evidence="1">
        <name>Co(2+)</name>
        <dbReference type="ChEBI" id="CHEBI:48828"/>
    </cofactor>
</comment>
<keyword evidence="3" id="KW-1003">Cell membrane</keyword>
<dbReference type="GO" id="GO:0009272">
    <property type="term" value="P:fungal-type cell wall biogenesis"/>
    <property type="evidence" value="ECO:0007669"/>
    <property type="project" value="UniProtKB-ARBA"/>
</dbReference>
<evidence type="ECO:0000256" key="8">
    <source>
        <dbReference type="ARBA" id="ARBA00023180"/>
    </source>
</evidence>
<evidence type="ECO:0000256" key="2">
    <source>
        <dbReference type="ARBA" id="ARBA00004609"/>
    </source>
</evidence>
<dbReference type="Proteomes" id="UP000006757">
    <property type="component" value="Unassembled WGS sequence"/>
</dbReference>
<evidence type="ECO:0000256" key="13">
    <source>
        <dbReference type="ARBA" id="ARBA00023326"/>
    </source>
</evidence>
<name>K1VK95_TRIAC</name>
<evidence type="ECO:0000313" key="19">
    <source>
        <dbReference type="EMBL" id="EKC97192.1"/>
    </source>
</evidence>
<dbReference type="GO" id="GO:0098552">
    <property type="term" value="C:side of membrane"/>
    <property type="evidence" value="ECO:0007669"/>
    <property type="project" value="UniProtKB-KW"/>
</dbReference>
<dbReference type="InParanoid" id="K1VK95"/>
<dbReference type="InterPro" id="IPR011330">
    <property type="entry name" value="Glyco_hydro/deAcase_b/a-brl"/>
</dbReference>
<dbReference type="GO" id="GO:0071555">
    <property type="term" value="P:cell wall organization"/>
    <property type="evidence" value="ECO:0007669"/>
    <property type="project" value="UniProtKB-KW"/>
</dbReference>
<dbReference type="PANTHER" id="PTHR10587">
    <property type="entry name" value="GLYCOSYL TRANSFERASE-RELATED"/>
    <property type="match status" value="1"/>
</dbReference>
<evidence type="ECO:0000256" key="17">
    <source>
        <dbReference type="SAM" id="SignalP"/>
    </source>
</evidence>
<dbReference type="Gene3D" id="3.20.20.370">
    <property type="entry name" value="Glycoside hydrolase/deacetylase"/>
    <property type="match status" value="1"/>
</dbReference>
<dbReference type="PROSITE" id="PS51677">
    <property type="entry name" value="NODB"/>
    <property type="match status" value="1"/>
</dbReference>
<protein>
    <recommendedName>
        <fullName evidence="14">chitin deacetylase</fullName>
        <ecNumber evidence="14">3.5.1.41</ecNumber>
    </recommendedName>
</protein>
<feature type="compositionally biased region" description="Low complexity" evidence="16">
    <location>
        <begin position="36"/>
        <end position="54"/>
    </location>
</feature>
<keyword evidence="11" id="KW-0449">Lipoprotein</keyword>
<accession>K1VK95</accession>
<comment type="caution">
    <text evidence="19">The sequence shown here is derived from an EMBL/GenBank/DDBJ whole genome shotgun (WGS) entry which is preliminary data.</text>
</comment>
<keyword evidence="20" id="KW-1185">Reference proteome</keyword>
<keyword evidence="8" id="KW-0325">Glycoprotein</keyword>
<feature type="domain" description="NodB homology" evidence="18">
    <location>
        <begin position="128"/>
        <end position="314"/>
    </location>
</feature>
<evidence type="ECO:0000256" key="5">
    <source>
        <dbReference type="ARBA" id="ARBA00022729"/>
    </source>
</evidence>
<feature type="chain" id="PRO_5012090616" description="chitin deacetylase" evidence="17">
    <location>
        <begin position="16"/>
        <end position="413"/>
    </location>
</feature>
<dbReference type="PANTHER" id="PTHR10587:SF135">
    <property type="entry name" value="CHITIN DEACETYLASE 3"/>
    <property type="match status" value="1"/>
</dbReference>
<evidence type="ECO:0000313" key="20">
    <source>
        <dbReference type="Proteomes" id="UP000006757"/>
    </source>
</evidence>
<evidence type="ECO:0000256" key="7">
    <source>
        <dbReference type="ARBA" id="ARBA00023136"/>
    </source>
</evidence>
<feature type="compositionally biased region" description="Low complexity" evidence="16">
    <location>
        <begin position="347"/>
        <end position="394"/>
    </location>
</feature>
<evidence type="ECO:0000256" key="3">
    <source>
        <dbReference type="ARBA" id="ARBA00022475"/>
    </source>
</evidence>
<feature type="region of interest" description="Disordered" evidence="16">
    <location>
        <begin position="33"/>
        <end position="64"/>
    </location>
</feature>
<evidence type="ECO:0000259" key="18">
    <source>
        <dbReference type="PROSITE" id="PS51677"/>
    </source>
</evidence>
<dbReference type="GO" id="GO:0000272">
    <property type="term" value="P:polysaccharide catabolic process"/>
    <property type="evidence" value="ECO:0007669"/>
    <property type="project" value="UniProtKB-KW"/>
</dbReference>
<dbReference type="InterPro" id="IPR002509">
    <property type="entry name" value="NODB_dom"/>
</dbReference>
<keyword evidence="7" id="KW-0472">Membrane</keyword>
<dbReference type="AlphaFoldDB" id="K1VK95"/>
<evidence type="ECO:0000256" key="14">
    <source>
        <dbReference type="ARBA" id="ARBA00024056"/>
    </source>
</evidence>
<evidence type="ECO:0000256" key="10">
    <source>
        <dbReference type="ARBA" id="ARBA00023285"/>
    </source>
</evidence>
<dbReference type="OMA" id="MSSHATH"/>
<sequence length="413" mass="43204">MLLSTLLLALPFVAAAPSPWQADDSPAHALFKRQQASGAAAAPAPGASGSKYPAELQVPKQSPKEWTDKLKSVQIADVPVAQKDPASDNAVIYPGNPSMDELSDAKGRYCAYSTGCMREGDIRDLPEGVFGLTFDDGPGEGTQLLSDFLESKQMSSHATHFFIGGNTAANKTAFDLVFNRGGQIAAHTWSHPRMTTLTNEEVVAEIGWSLQVIYDYSGGRIPAYWRPPYGDVDNRVRDIATKVFGVKTVLWNSDTNDWKIPTEGKGPVEQIFDQWATGPKTVGHNTLMHEIRTATVEVFISKYDTIVNNGWKIQSIAEATNGDMYLNAKDNKAPVTQMSIAAGGGSTQNSTSSGGASGSASGSSAPSGTKSGSSATPSSSSAAAGPSASSTGAAGRAVPGVAVLLAAAAAYLL</sequence>
<dbReference type="SUPFAM" id="SSF88713">
    <property type="entry name" value="Glycoside hydrolase/deacetylase"/>
    <property type="match status" value="1"/>
</dbReference>
<keyword evidence="6" id="KW-0146">Chitin degradation</keyword>
<feature type="region of interest" description="Disordered" evidence="16">
    <location>
        <begin position="340"/>
        <end position="394"/>
    </location>
</feature>
<dbReference type="eggNOG" id="ENOG502QZU8">
    <property type="taxonomic scope" value="Eukaryota"/>
</dbReference>
<keyword evidence="12" id="KW-0961">Cell wall biogenesis/degradation</keyword>
<comment type="catalytic activity">
    <reaction evidence="15">
        <text>[(1-&gt;4)-N-acetyl-beta-D-glucosaminyl](n) + n H2O = chitosan + n acetate</text>
        <dbReference type="Rhea" id="RHEA:10464"/>
        <dbReference type="Rhea" id="RHEA-COMP:9593"/>
        <dbReference type="Rhea" id="RHEA-COMP:9597"/>
        <dbReference type="ChEBI" id="CHEBI:15377"/>
        <dbReference type="ChEBI" id="CHEBI:17029"/>
        <dbReference type="ChEBI" id="CHEBI:30089"/>
        <dbReference type="ChEBI" id="CHEBI:57704"/>
        <dbReference type="EC" id="3.5.1.41"/>
    </reaction>
    <physiologicalReaction direction="left-to-right" evidence="15">
        <dbReference type="Rhea" id="RHEA:10465"/>
    </physiologicalReaction>
</comment>
<dbReference type="GO" id="GO:0005886">
    <property type="term" value="C:plasma membrane"/>
    <property type="evidence" value="ECO:0007669"/>
    <property type="project" value="UniProtKB-SubCell"/>
</dbReference>
<dbReference type="HOGENOM" id="CLU_042090_2_0_1"/>
<evidence type="ECO:0000256" key="4">
    <source>
        <dbReference type="ARBA" id="ARBA00022622"/>
    </source>
</evidence>
<comment type="subcellular location">
    <subcellularLocation>
        <location evidence="2">Cell membrane</location>
        <topology evidence="2">Lipid-anchor</topology>
        <topology evidence="2">GPI-anchor</topology>
    </subcellularLocation>
</comment>
<keyword evidence="4" id="KW-0336">GPI-anchor</keyword>
<dbReference type="EC" id="3.5.1.41" evidence="14"/>
<organism evidence="19 20">
    <name type="scientific">Trichosporon asahii var. asahii (strain CBS 8904)</name>
    <name type="common">Yeast</name>
    <dbReference type="NCBI Taxonomy" id="1220162"/>
    <lineage>
        <taxon>Eukaryota</taxon>
        <taxon>Fungi</taxon>
        <taxon>Dikarya</taxon>
        <taxon>Basidiomycota</taxon>
        <taxon>Agaricomycotina</taxon>
        <taxon>Tremellomycetes</taxon>
        <taxon>Trichosporonales</taxon>
        <taxon>Trichosporonaceae</taxon>
        <taxon>Trichosporon</taxon>
    </lineage>
</organism>
<dbReference type="EMBL" id="AMBO01000419">
    <property type="protein sequence ID" value="EKC97192.1"/>
    <property type="molecule type" value="Genomic_DNA"/>
</dbReference>
<evidence type="ECO:0000256" key="11">
    <source>
        <dbReference type="ARBA" id="ARBA00023288"/>
    </source>
</evidence>
<gene>
    <name evidence="19" type="ORF">A1Q2_08474</name>
</gene>
<keyword evidence="5 17" id="KW-0732">Signal</keyword>
<dbReference type="STRING" id="1220162.K1VK95"/>
<feature type="signal peptide" evidence="17">
    <location>
        <begin position="1"/>
        <end position="15"/>
    </location>
</feature>
<dbReference type="GO" id="GO:0004099">
    <property type="term" value="F:chitin deacetylase activity"/>
    <property type="evidence" value="ECO:0007669"/>
    <property type="project" value="UniProtKB-EC"/>
</dbReference>